<comment type="caution">
    <text evidence="14">The sequence shown here is derived from an EMBL/GenBank/DDBJ whole genome shotgun (WGS) entry which is preliminary data.</text>
</comment>
<evidence type="ECO:0000259" key="13">
    <source>
        <dbReference type="PROSITE" id="PS00867"/>
    </source>
</evidence>
<evidence type="ECO:0000256" key="1">
    <source>
        <dbReference type="ARBA" id="ARBA00005077"/>
    </source>
</evidence>
<protein>
    <recommendedName>
        <fullName evidence="3">carbamoyl-phosphate synthase (glutamine-hydrolyzing)</fullName>
        <ecNumber evidence="3">6.3.5.5</ecNumber>
    </recommendedName>
</protein>
<evidence type="ECO:0000256" key="2">
    <source>
        <dbReference type="ARBA" id="ARBA00009799"/>
    </source>
</evidence>
<name>A0A820NGQ8_9BILA</name>
<keyword evidence="8" id="KW-0677">Repeat</keyword>
<proteinExistence type="inferred from homology"/>
<dbReference type="Proteomes" id="UP000663844">
    <property type="component" value="Unassembled WGS sequence"/>
</dbReference>
<evidence type="ECO:0000256" key="12">
    <source>
        <dbReference type="ARBA" id="ARBA00048816"/>
    </source>
</evidence>
<keyword evidence="5" id="KW-0436">Ligase</keyword>
<dbReference type="InterPro" id="IPR005479">
    <property type="entry name" value="CPAse_ATP-bd"/>
</dbReference>
<evidence type="ECO:0000256" key="10">
    <source>
        <dbReference type="ARBA" id="ARBA00022840"/>
    </source>
</evidence>
<organism evidence="14 15">
    <name type="scientific">Adineta steineri</name>
    <dbReference type="NCBI Taxonomy" id="433720"/>
    <lineage>
        <taxon>Eukaryota</taxon>
        <taxon>Metazoa</taxon>
        <taxon>Spiralia</taxon>
        <taxon>Gnathifera</taxon>
        <taxon>Rotifera</taxon>
        <taxon>Eurotatoria</taxon>
        <taxon>Bdelloidea</taxon>
        <taxon>Adinetida</taxon>
        <taxon>Adinetidae</taxon>
        <taxon>Adineta</taxon>
    </lineage>
</organism>
<dbReference type="GO" id="GO:0006228">
    <property type="term" value="P:UTP biosynthetic process"/>
    <property type="evidence" value="ECO:0007669"/>
    <property type="project" value="TreeGrafter"/>
</dbReference>
<evidence type="ECO:0000256" key="9">
    <source>
        <dbReference type="ARBA" id="ARBA00022741"/>
    </source>
</evidence>
<dbReference type="InterPro" id="IPR005483">
    <property type="entry name" value="CPSase_dom"/>
</dbReference>
<dbReference type="GO" id="GO:0004088">
    <property type="term" value="F:carbamoyl-phosphate synthase (glutamine-hydrolyzing) activity"/>
    <property type="evidence" value="ECO:0007669"/>
    <property type="project" value="UniProtKB-EC"/>
</dbReference>
<dbReference type="GO" id="GO:0005524">
    <property type="term" value="F:ATP binding"/>
    <property type="evidence" value="ECO:0007669"/>
    <property type="project" value="UniProtKB-KW"/>
</dbReference>
<keyword evidence="9" id="KW-0547">Nucleotide-binding</keyword>
<dbReference type="GO" id="GO:0006207">
    <property type="term" value="P:'de novo' pyrimidine nucleobase biosynthetic process"/>
    <property type="evidence" value="ECO:0007669"/>
    <property type="project" value="TreeGrafter"/>
</dbReference>
<comment type="catalytic activity">
    <reaction evidence="12">
        <text>hydrogencarbonate + L-glutamine + 2 ATP + H2O = carbamoyl phosphate + L-glutamate + 2 ADP + phosphate + 2 H(+)</text>
        <dbReference type="Rhea" id="RHEA:18633"/>
        <dbReference type="ChEBI" id="CHEBI:15377"/>
        <dbReference type="ChEBI" id="CHEBI:15378"/>
        <dbReference type="ChEBI" id="CHEBI:17544"/>
        <dbReference type="ChEBI" id="CHEBI:29985"/>
        <dbReference type="ChEBI" id="CHEBI:30616"/>
        <dbReference type="ChEBI" id="CHEBI:43474"/>
        <dbReference type="ChEBI" id="CHEBI:58228"/>
        <dbReference type="ChEBI" id="CHEBI:58359"/>
        <dbReference type="ChEBI" id="CHEBI:456216"/>
        <dbReference type="EC" id="6.3.5.5"/>
    </reaction>
</comment>
<dbReference type="FunFam" id="3.30.470.20:FF:000026">
    <property type="entry name" value="Carbamoyl-phosphate synthase large chain"/>
    <property type="match status" value="1"/>
</dbReference>
<dbReference type="GO" id="GO:0006526">
    <property type="term" value="P:L-arginine biosynthetic process"/>
    <property type="evidence" value="ECO:0007669"/>
    <property type="project" value="UniProtKB-KW"/>
</dbReference>
<reference evidence="14" key="1">
    <citation type="submission" date="2021-02" db="EMBL/GenBank/DDBJ databases">
        <authorList>
            <person name="Nowell W R."/>
        </authorList>
    </citation>
    <scope>NUCLEOTIDE SEQUENCE</scope>
</reference>
<dbReference type="AlphaFoldDB" id="A0A820NGQ8"/>
<dbReference type="GO" id="GO:0004151">
    <property type="term" value="F:dihydroorotase activity"/>
    <property type="evidence" value="ECO:0007669"/>
    <property type="project" value="TreeGrafter"/>
</dbReference>
<accession>A0A820NGQ8</accession>
<dbReference type="PANTHER" id="PTHR11405">
    <property type="entry name" value="CARBAMOYLTRANSFERASE FAMILY MEMBER"/>
    <property type="match status" value="1"/>
</dbReference>
<keyword evidence="11" id="KW-0464">Manganese</keyword>
<dbReference type="PANTHER" id="PTHR11405:SF5">
    <property type="entry name" value="CAD PROTEIN"/>
    <property type="match status" value="1"/>
</dbReference>
<dbReference type="GO" id="GO:0019240">
    <property type="term" value="P:citrulline biosynthetic process"/>
    <property type="evidence" value="ECO:0007669"/>
    <property type="project" value="TreeGrafter"/>
</dbReference>
<keyword evidence="6" id="KW-0028">Amino-acid biosynthesis</keyword>
<keyword evidence="4" id="KW-0055">Arginine biosynthesis</keyword>
<dbReference type="GO" id="GO:0006541">
    <property type="term" value="P:glutamine metabolic process"/>
    <property type="evidence" value="ECO:0007669"/>
    <property type="project" value="TreeGrafter"/>
</dbReference>
<evidence type="ECO:0000256" key="7">
    <source>
        <dbReference type="ARBA" id="ARBA00022723"/>
    </source>
</evidence>
<comment type="pathway">
    <text evidence="1">Amino-acid biosynthesis; L-arginine biosynthesis; carbamoyl phosphate from bicarbonate: step 1/1.</text>
</comment>
<dbReference type="GO" id="GO:0004070">
    <property type="term" value="F:aspartate carbamoyltransferase activity"/>
    <property type="evidence" value="ECO:0007669"/>
    <property type="project" value="TreeGrafter"/>
</dbReference>
<dbReference type="EC" id="6.3.5.5" evidence="3"/>
<dbReference type="GO" id="GO:0005829">
    <property type="term" value="C:cytosol"/>
    <property type="evidence" value="ECO:0007669"/>
    <property type="project" value="TreeGrafter"/>
</dbReference>
<evidence type="ECO:0000256" key="8">
    <source>
        <dbReference type="ARBA" id="ARBA00022737"/>
    </source>
</evidence>
<evidence type="ECO:0000256" key="5">
    <source>
        <dbReference type="ARBA" id="ARBA00022598"/>
    </source>
</evidence>
<dbReference type="PRINTS" id="PR00098">
    <property type="entry name" value="CPSASE"/>
</dbReference>
<dbReference type="SUPFAM" id="SSF56059">
    <property type="entry name" value="Glutathione synthetase ATP-binding domain-like"/>
    <property type="match status" value="1"/>
</dbReference>
<dbReference type="Gene3D" id="3.30.470.20">
    <property type="entry name" value="ATP-grasp fold, B domain"/>
    <property type="match status" value="1"/>
</dbReference>
<keyword evidence="7" id="KW-0479">Metal-binding</keyword>
<evidence type="ECO:0000313" key="14">
    <source>
        <dbReference type="EMBL" id="CAF4391211.1"/>
    </source>
</evidence>
<dbReference type="GO" id="GO:0046872">
    <property type="term" value="F:metal ion binding"/>
    <property type="evidence" value="ECO:0007669"/>
    <property type="project" value="UniProtKB-KW"/>
</dbReference>
<gene>
    <name evidence="14" type="ORF">OXD698_LOCUS50915</name>
</gene>
<evidence type="ECO:0000256" key="6">
    <source>
        <dbReference type="ARBA" id="ARBA00022605"/>
    </source>
</evidence>
<comment type="similarity">
    <text evidence="2">Belongs to the CarB family.</text>
</comment>
<feature type="domain" description="Carbamoyl phosphate synthase ATP-binding" evidence="13">
    <location>
        <begin position="114"/>
        <end position="121"/>
    </location>
</feature>
<evidence type="ECO:0000256" key="3">
    <source>
        <dbReference type="ARBA" id="ARBA00012738"/>
    </source>
</evidence>
<keyword evidence="10" id="KW-0067">ATP-binding</keyword>
<feature type="non-terminal residue" evidence="14">
    <location>
        <position position="1"/>
    </location>
</feature>
<evidence type="ECO:0000256" key="4">
    <source>
        <dbReference type="ARBA" id="ARBA00022571"/>
    </source>
</evidence>
<sequence>MRIVFNANDLKAYLSEHGLSKEYPVVISKFILDAKELDIDAVARNGEVVRMAISEHVENAGVHSGDATLVTPPQDLNEHTIEQIRRICFSVAKALQISGPFNLQLIAKDNELKVIECNVRVSRSFPFISKTFDHD</sequence>
<evidence type="ECO:0000313" key="15">
    <source>
        <dbReference type="Proteomes" id="UP000663844"/>
    </source>
</evidence>
<dbReference type="PROSITE" id="PS00867">
    <property type="entry name" value="CPSASE_2"/>
    <property type="match status" value="1"/>
</dbReference>
<dbReference type="EMBL" id="CAJOAZ010025210">
    <property type="protein sequence ID" value="CAF4391211.1"/>
    <property type="molecule type" value="Genomic_DNA"/>
</dbReference>
<evidence type="ECO:0000256" key="11">
    <source>
        <dbReference type="ARBA" id="ARBA00023211"/>
    </source>
</evidence>
<dbReference type="Pfam" id="PF02786">
    <property type="entry name" value="CPSase_L_D2"/>
    <property type="match status" value="1"/>
</dbReference>